<dbReference type="AlphaFoldDB" id="A0A366I4H8"/>
<gene>
    <name evidence="1" type="ORF">DES36_11419</name>
</gene>
<evidence type="ECO:0000313" key="1">
    <source>
        <dbReference type="EMBL" id="RBP61337.1"/>
    </source>
</evidence>
<dbReference type="Proteomes" id="UP000253490">
    <property type="component" value="Unassembled WGS sequence"/>
</dbReference>
<comment type="caution">
    <text evidence="1">The sequence shown here is derived from an EMBL/GenBank/DDBJ whole genome shotgun (WGS) entry which is preliminary data.</text>
</comment>
<evidence type="ECO:0000313" key="2">
    <source>
        <dbReference type="Proteomes" id="UP000253490"/>
    </source>
</evidence>
<proteinExistence type="predicted"/>
<organism evidence="1 2">
    <name type="scientific">Alkalibaculum bacchi</name>
    <dbReference type="NCBI Taxonomy" id="645887"/>
    <lineage>
        <taxon>Bacteria</taxon>
        <taxon>Bacillati</taxon>
        <taxon>Bacillota</taxon>
        <taxon>Clostridia</taxon>
        <taxon>Eubacteriales</taxon>
        <taxon>Eubacteriaceae</taxon>
        <taxon>Alkalibaculum</taxon>
    </lineage>
</organism>
<dbReference type="EMBL" id="QNRX01000014">
    <property type="protein sequence ID" value="RBP61337.1"/>
    <property type="molecule type" value="Genomic_DNA"/>
</dbReference>
<reference evidence="1 2" key="1">
    <citation type="submission" date="2018-06" db="EMBL/GenBank/DDBJ databases">
        <title>Genomic Encyclopedia of Type Strains, Phase IV (KMG-IV): sequencing the most valuable type-strain genomes for metagenomic binning, comparative biology and taxonomic classification.</title>
        <authorList>
            <person name="Goeker M."/>
        </authorList>
    </citation>
    <scope>NUCLEOTIDE SEQUENCE [LARGE SCALE GENOMIC DNA]</scope>
    <source>
        <strain evidence="1 2">DSM 22112</strain>
    </source>
</reference>
<keyword evidence="2" id="KW-1185">Reference proteome</keyword>
<name>A0A366I4H8_9FIRM</name>
<accession>A0A366I4H8</accession>
<protein>
    <submittedName>
        <fullName evidence="1">Uncharacterized protein</fullName>
    </submittedName>
</protein>
<sequence>MLYRTKFFFVYKTKVCLLFYSSNGKYNILYLVIKEHEKNVPIQGIRLLELK</sequence>